<comment type="function">
    <text evidence="5">ATP-dependent carboxylate-amine ligase which exhibits weak glutamate--cysteine ligase activity.</text>
</comment>
<keyword evidence="2 5" id="KW-0547">Nucleotide-binding</keyword>
<dbReference type="EC" id="6.3.2.2" evidence="5"/>
<dbReference type="PANTHER" id="PTHR36510">
    <property type="entry name" value="GLUTAMATE--CYSTEINE LIGASE 2-RELATED"/>
    <property type="match status" value="1"/>
</dbReference>
<keyword evidence="3 5" id="KW-0067">ATP-binding</keyword>
<evidence type="ECO:0000313" key="7">
    <source>
        <dbReference type="EMBL" id="GAA1819818.1"/>
    </source>
</evidence>
<dbReference type="SUPFAM" id="SSF55931">
    <property type="entry name" value="Glutamine synthetase/guanido kinase"/>
    <property type="match status" value="1"/>
</dbReference>
<comment type="similarity">
    <text evidence="5">Belongs to the glutamate--cysteine ligase type 2 family. YbdK subfamily.</text>
</comment>
<keyword evidence="8" id="KW-1185">Reference proteome</keyword>
<name>A0ABP4YMG4_9ACTN</name>
<evidence type="ECO:0000256" key="5">
    <source>
        <dbReference type="HAMAP-Rule" id="MF_01609"/>
    </source>
</evidence>
<dbReference type="GO" id="GO:0016874">
    <property type="term" value="F:ligase activity"/>
    <property type="evidence" value="ECO:0007669"/>
    <property type="project" value="UniProtKB-KW"/>
</dbReference>
<dbReference type="EMBL" id="BAAALT010000166">
    <property type="protein sequence ID" value="GAA1819818.1"/>
    <property type="molecule type" value="Genomic_DNA"/>
</dbReference>
<feature type="compositionally biased region" description="Polar residues" evidence="6">
    <location>
        <begin position="1"/>
        <end position="21"/>
    </location>
</feature>
<evidence type="ECO:0000256" key="2">
    <source>
        <dbReference type="ARBA" id="ARBA00022741"/>
    </source>
</evidence>
<dbReference type="NCBIfam" id="NF010041">
    <property type="entry name" value="PRK13517.1-1"/>
    <property type="match status" value="1"/>
</dbReference>
<dbReference type="InterPro" id="IPR050141">
    <property type="entry name" value="GCL_type2/YbdK_subfam"/>
</dbReference>
<comment type="catalytic activity">
    <reaction evidence="4 5">
        <text>L-cysteine + L-glutamate + ATP = gamma-L-glutamyl-L-cysteine + ADP + phosphate + H(+)</text>
        <dbReference type="Rhea" id="RHEA:13285"/>
        <dbReference type="ChEBI" id="CHEBI:15378"/>
        <dbReference type="ChEBI" id="CHEBI:29985"/>
        <dbReference type="ChEBI" id="CHEBI:30616"/>
        <dbReference type="ChEBI" id="CHEBI:35235"/>
        <dbReference type="ChEBI" id="CHEBI:43474"/>
        <dbReference type="ChEBI" id="CHEBI:58173"/>
        <dbReference type="ChEBI" id="CHEBI:456216"/>
        <dbReference type="EC" id="6.3.2.2"/>
    </reaction>
</comment>
<feature type="region of interest" description="Disordered" evidence="6">
    <location>
        <begin position="1"/>
        <end position="27"/>
    </location>
</feature>
<organism evidence="7 8">
    <name type="scientific">Luedemannella flava</name>
    <dbReference type="NCBI Taxonomy" id="349316"/>
    <lineage>
        <taxon>Bacteria</taxon>
        <taxon>Bacillati</taxon>
        <taxon>Actinomycetota</taxon>
        <taxon>Actinomycetes</taxon>
        <taxon>Micromonosporales</taxon>
        <taxon>Micromonosporaceae</taxon>
        <taxon>Luedemannella</taxon>
    </lineage>
</organism>
<dbReference type="Gene3D" id="3.30.590.20">
    <property type="match status" value="1"/>
</dbReference>
<evidence type="ECO:0000256" key="3">
    <source>
        <dbReference type="ARBA" id="ARBA00022840"/>
    </source>
</evidence>
<evidence type="ECO:0000256" key="1">
    <source>
        <dbReference type="ARBA" id="ARBA00022598"/>
    </source>
</evidence>
<protein>
    <recommendedName>
        <fullName evidence="5">Putative glutamate--cysteine ligase 2</fullName>
        <ecNumber evidence="5">6.3.2.2</ecNumber>
    </recommendedName>
    <alternativeName>
        <fullName evidence="5">Gamma-glutamylcysteine synthetase 2</fullName>
        <shortName evidence="5">GCS 2</shortName>
        <shortName evidence="5">Gamma-GCS 2</shortName>
    </alternativeName>
</protein>
<accession>A0ABP4YMG4</accession>
<dbReference type="NCBIfam" id="TIGR02050">
    <property type="entry name" value="gshA_cyan_rel"/>
    <property type="match status" value="1"/>
</dbReference>
<reference evidence="8" key="1">
    <citation type="journal article" date="2019" name="Int. J. Syst. Evol. Microbiol.">
        <title>The Global Catalogue of Microorganisms (GCM) 10K type strain sequencing project: providing services to taxonomists for standard genome sequencing and annotation.</title>
        <authorList>
            <consortium name="The Broad Institute Genomics Platform"/>
            <consortium name="The Broad Institute Genome Sequencing Center for Infectious Disease"/>
            <person name="Wu L."/>
            <person name="Ma J."/>
        </authorList>
    </citation>
    <scope>NUCLEOTIDE SEQUENCE [LARGE SCALE GENOMIC DNA]</scope>
    <source>
        <strain evidence="8">JCM 13250</strain>
    </source>
</reference>
<dbReference type="InterPro" id="IPR011793">
    <property type="entry name" value="YbdK"/>
</dbReference>
<evidence type="ECO:0000256" key="6">
    <source>
        <dbReference type="SAM" id="MobiDB-lite"/>
    </source>
</evidence>
<gene>
    <name evidence="7" type="ORF">GCM10009682_45380</name>
</gene>
<evidence type="ECO:0000313" key="8">
    <source>
        <dbReference type="Proteomes" id="UP001500218"/>
    </source>
</evidence>
<dbReference type="HAMAP" id="MF_01609">
    <property type="entry name" value="Glu_cys_ligase_2"/>
    <property type="match status" value="1"/>
</dbReference>
<dbReference type="PANTHER" id="PTHR36510:SF1">
    <property type="entry name" value="GLUTAMATE--CYSTEINE LIGASE 2-RELATED"/>
    <property type="match status" value="1"/>
</dbReference>
<dbReference type="InterPro" id="IPR006336">
    <property type="entry name" value="GCS2"/>
</dbReference>
<dbReference type="Pfam" id="PF04107">
    <property type="entry name" value="GCS2"/>
    <property type="match status" value="1"/>
</dbReference>
<dbReference type="Proteomes" id="UP001500218">
    <property type="component" value="Unassembled WGS sequence"/>
</dbReference>
<evidence type="ECO:0000256" key="4">
    <source>
        <dbReference type="ARBA" id="ARBA00048819"/>
    </source>
</evidence>
<sequence>MSASPSTTASGEGSVVSTPTASHEPGATIGVEEEFHIVDPETGDLRAGARALLASRAEVEPELHRTMIETATDVHEGLATLREDLVARRGQLVTAARALGLGVVASGTVPGSGGSVVRVFPKSRYEWIHEEYRQLVAEQQVCACQVQVGVPDRDLAVRVTRRVRGWLPTLLAMSASSPMFRCADTGYASYRTVAISRWPTVGPPPDVRSADEYDRLVESLVGSGVIKDAGMIYYDARPSARYPTVEVRIADGCPDLDDVVLLAALSRALVATAAAAEGEATDGAVYRAGPLAEAPVELVRAATWRAARSGLEQDLVDPFTARAVPAEKLVEALLEHVRPDLTARGEWPLVRDLVDRLLARGTSAQRQRALLTAGASDAELVADLVATTAG</sequence>
<proteinExistence type="inferred from homology"/>
<comment type="caution">
    <text evidence="7">The sequence shown here is derived from an EMBL/GenBank/DDBJ whole genome shotgun (WGS) entry which is preliminary data.</text>
</comment>
<keyword evidence="1 5" id="KW-0436">Ligase</keyword>
<dbReference type="InterPro" id="IPR014746">
    <property type="entry name" value="Gln_synth/guanido_kin_cat_dom"/>
</dbReference>